<dbReference type="Proteomes" id="UP000479190">
    <property type="component" value="Unassembled WGS sequence"/>
</dbReference>
<proteinExistence type="predicted"/>
<evidence type="ECO:0000256" key="1">
    <source>
        <dbReference type="SAM" id="MobiDB-lite"/>
    </source>
</evidence>
<gene>
    <name evidence="3" type="ORF">TBRA_LOCUS1240</name>
</gene>
<accession>A0A6H5HYI0</accession>
<sequence length="98" mass="11319">MNNSLRRVRYQRIITRASMAIIFLKLGFASGLQRRRPHHLRTTSPSVHNPRRPTAAPRASSRRSTRPLIQNCRKGPPQCRGHERDQKPSPESVPSQFR</sequence>
<feature type="transmembrane region" description="Helical" evidence="2">
    <location>
        <begin position="13"/>
        <end position="32"/>
    </location>
</feature>
<keyword evidence="4" id="KW-1185">Reference proteome</keyword>
<dbReference type="AlphaFoldDB" id="A0A6H5HYI0"/>
<organism evidence="3 4">
    <name type="scientific">Trichogramma brassicae</name>
    <dbReference type="NCBI Taxonomy" id="86971"/>
    <lineage>
        <taxon>Eukaryota</taxon>
        <taxon>Metazoa</taxon>
        <taxon>Ecdysozoa</taxon>
        <taxon>Arthropoda</taxon>
        <taxon>Hexapoda</taxon>
        <taxon>Insecta</taxon>
        <taxon>Pterygota</taxon>
        <taxon>Neoptera</taxon>
        <taxon>Endopterygota</taxon>
        <taxon>Hymenoptera</taxon>
        <taxon>Apocrita</taxon>
        <taxon>Proctotrupomorpha</taxon>
        <taxon>Chalcidoidea</taxon>
        <taxon>Trichogrammatidae</taxon>
        <taxon>Trichogramma</taxon>
    </lineage>
</organism>
<keyword evidence="2" id="KW-1133">Transmembrane helix</keyword>
<evidence type="ECO:0000313" key="3">
    <source>
        <dbReference type="EMBL" id="CAB0029173.1"/>
    </source>
</evidence>
<feature type="region of interest" description="Disordered" evidence="1">
    <location>
        <begin position="32"/>
        <end position="98"/>
    </location>
</feature>
<evidence type="ECO:0000256" key="2">
    <source>
        <dbReference type="SAM" id="Phobius"/>
    </source>
</evidence>
<protein>
    <submittedName>
        <fullName evidence="3">Uncharacterized protein</fullName>
    </submittedName>
</protein>
<dbReference type="EMBL" id="CADCXV010000268">
    <property type="protein sequence ID" value="CAB0029173.1"/>
    <property type="molecule type" value="Genomic_DNA"/>
</dbReference>
<name>A0A6H5HYI0_9HYME</name>
<keyword evidence="2" id="KW-0472">Membrane</keyword>
<keyword evidence="2" id="KW-0812">Transmembrane</keyword>
<reference evidence="3 4" key="1">
    <citation type="submission" date="2020-02" db="EMBL/GenBank/DDBJ databases">
        <authorList>
            <person name="Ferguson B K."/>
        </authorList>
    </citation>
    <scope>NUCLEOTIDE SEQUENCE [LARGE SCALE GENOMIC DNA]</scope>
</reference>
<evidence type="ECO:0000313" key="4">
    <source>
        <dbReference type="Proteomes" id="UP000479190"/>
    </source>
</evidence>